<protein>
    <recommendedName>
        <fullName evidence="4">Transporter</fullName>
    </recommendedName>
</protein>
<sequence>MANAMFRVDLRKHLLRFLTTVAVLLPLSLHAQSDSASDAAQANNPLADIKAFNIQNYYIGEFTGLGNATGNQFVLRYAQPISIGDTKWLIRASLPYNSFPVGPGGQKVSAIGDFDIFAAYQFETGKPGVSFAIGPQVVAPTATDDRLGSDQWQLGVANVYFNATSPIIQYGYLLTWRGGVGDTHGRTRISQGAIQPFVFYQLGNGYYTGGAPIWSYNFKNDSYAVPIGIRLGKVTKRNKTVFNFFVEPQYTVAHKGNGLPKWQIYLALNMQFQ</sequence>
<dbReference type="KEGG" id="ppso:QPJ95_17865"/>
<evidence type="ECO:0000256" key="1">
    <source>
        <dbReference type="SAM" id="SignalP"/>
    </source>
</evidence>
<evidence type="ECO:0000313" key="3">
    <source>
        <dbReference type="Proteomes" id="UP001238334"/>
    </source>
</evidence>
<gene>
    <name evidence="2" type="ORF">QPJ95_17865</name>
</gene>
<keyword evidence="3" id="KW-1185">Reference proteome</keyword>
<keyword evidence="1" id="KW-0732">Signal</keyword>
<evidence type="ECO:0008006" key="4">
    <source>
        <dbReference type="Google" id="ProtNLM"/>
    </source>
</evidence>
<dbReference type="EMBL" id="CP127247">
    <property type="protein sequence ID" value="WIY24422.1"/>
    <property type="molecule type" value="Genomic_DNA"/>
</dbReference>
<feature type="signal peptide" evidence="1">
    <location>
        <begin position="1"/>
        <end position="31"/>
    </location>
</feature>
<dbReference type="Proteomes" id="UP001238334">
    <property type="component" value="Chromosome"/>
</dbReference>
<organism evidence="2 3">
    <name type="scientific">Parasedimentitalea psychrophila</name>
    <dbReference type="NCBI Taxonomy" id="2997337"/>
    <lineage>
        <taxon>Bacteria</taxon>
        <taxon>Pseudomonadati</taxon>
        <taxon>Pseudomonadota</taxon>
        <taxon>Alphaproteobacteria</taxon>
        <taxon>Rhodobacterales</taxon>
        <taxon>Paracoccaceae</taxon>
        <taxon>Parasedimentitalea</taxon>
    </lineage>
</organism>
<name>A0A9Y2P1U1_9RHOB</name>
<reference evidence="2 3" key="1">
    <citation type="submission" date="2023-06" db="EMBL/GenBank/DDBJ databases">
        <title>Parasedimentitalea psychrophila sp. nov., a psychrophilic bacterium isolated from deep-sea sediment.</title>
        <authorList>
            <person name="Li A."/>
        </authorList>
    </citation>
    <scope>NUCLEOTIDE SEQUENCE [LARGE SCALE GENOMIC DNA]</scope>
    <source>
        <strain evidence="2 3">QS115</strain>
    </source>
</reference>
<feature type="chain" id="PRO_5040739962" description="Transporter" evidence="1">
    <location>
        <begin position="32"/>
        <end position="273"/>
    </location>
</feature>
<proteinExistence type="predicted"/>
<dbReference type="AlphaFoldDB" id="A0A9Y2P1U1"/>
<accession>A0A9Y2P1U1</accession>
<dbReference type="RefSeq" id="WP_286018171.1">
    <property type="nucleotide sequence ID" value="NZ_CP127247.1"/>
</dbReference>
<evidence type="ECO:0000313" key="2">
    <source>
        <dbReference type="EMBL" id="WIY24422.1"/>
    </source>
</evidence>